<dbReference type="AlphaFoldDB" id="A0A328VFS8"/>
<accession>A0A328VFS8</accession>
<dbReference type="FunFam" id="3.40.50.720:FF:000084">
    <property type="entry name" value="Short-chain dehydrogenase reductase"/>
    <property type="match status" value="1"/>
</dbReference>
<name>A0A328VFS8_9CHLR</name>
<evidence type="ECO:0000259" key="3">
    <source>
        <dbReference type="SMART" id="SM01007"/>
    </source>
</evidence>
<dbReference type="CDD" id="cd08943">
    <property type="entry name" value="R1PA_ADH_SDR_c"/>
    <property type="match status" value="1"/>
</dbReference>
<evidence type="ECO:0000256" key="1">
    <source>
        <dbReference type="ARBA" id="ARBA00006484"/>
    </source>
</evidence>
<dbReference type="NCBIfam" id="NF006190">
    <property type="entry name" value="PRK08324.1-4"/>
    <property type="match status" value="1"/>
</dbReference>
<comment type="caution">
    <text evidence="4">The sequence shown here is derived from an EMBL/GenBank/DDBJ whole genome shotgun (WGS) entry which is preliminary data.</text>
</comment>
<comment type="similarity">
    <text evidence="1">Belongs to the short-chain dehydrogenases/reductases (SDR) family.</text>
</comment>
<dbReference type="SUPFAM" id="SSF53639">
    <property type="entry name" value="AraD/HMP-PK domain-like"/>
    <property type="match status" value="1"/>
</dbReference>
<dbReference type="InterPro" id="IPR002347">
    <property type="entry name" value="SDR_fam"/>
</dbReference>
<dbReference type="Pfam" id="PF00596">
    <property type="entry name" value="Aldolase_II"/>
    <property type="match status" value="1"/>
</dbReference>
<dbReference type="Gene3D" id="3.40.225.10">
    <property type="entry name" value="Class II aldolase/adducin N-terminal domain"/>
    <property type="match status" value="1"/>
</dbReference>
<sequence length="690" mass="75984">MPRNLWRDDDVRGQETDEVALLLYRSHLLGRDRSLANWGGGNTSVKLTQPDFRGRPTRIMWVKGSGSDLATMTMADFVPLRLDDVLPLEEREALSDEEMVAYLLHCLAEPGRPRPSIETLLHAFLPFAHVDHTHPDAILAFANAQNGRHLAEEVFGRRLAWIPYIRPGFTLARQVAQAVRTNPEIELVILEKHGLVTWGESARACYEQTLRVVQEAEDFVAAERQRRGRTTVLVAQPGLSAAEREQLLTAILPGLRGQLSQPQRMVLAVDNSEEALTFASAPEAREVARRGSACPDHLVHTRHWPVWVPWEPAQGAEALQAALRQEITAFRHNYQRYFEECHHPGDVLLHANPRIVVVPHLGIIASGRDAQMAGVARDLYQRAAAVMRACESIDRFTPLSEQEAYDIEYWPLELYKLTRRPPEKELAGRIALVTGGGSGIGRATALRLAAEGAHVAILDLNPQSAQETADAIAQQYGQGRALACPCDVSDEEQVAAAFAATVRAYGGLDIVVSNAGFAAAAPLTETRLQDWRKVFDVLVQGYFLVARAAFRLWQEQGIGGSLIFITSKNAVVAGKENSAYSAAKAAEQHLARCLAEEGGPLGVRVNVVMPDAVLRGSGIWSSAWREERARAYGIAPEQLEDYYRQRTTLKVNVFPEDVAEAVLFYASDRSSKTTGSALTVDGGVPAAYLR</sequence>
<dbReference type="InterPro" id="IPR036409">
    <property type="entry name" value="Aldolase_II/adducin_N_sf"/>
</dbReference>
<evidence type="ECO:0000313" key="5">
    <source>
        <dbReference type="Proteomes" id="UP000248706"/>
    </source>
</evidence>
<dbReference type="SUPFAM" id="SSF51735">
    <property type="entry name" value="NAD(P)-binding Rossmann-fold domains"/>
    <property type="match status" value="1"/>
</dbReference>
<reference evidence="4 5" key="1">
    <citation type="submission" date="2016-08" db="EMBL/GenBank/DDBJ databases">
        <title>Analysis of Carbohydrate Active Enzymes in Thermogemmatispora T81 Reveals Carbohydrate Degradation Ability.</title>
        <authorList>
            <person name="Tomazini A."/>
            <person name="Lal S."/>
            <person name="Stott M."/>
            <person name="Henrissat B."/>
            <person name="Polikarpov I."/>
            <person name="Sparling R."/>
            <person name="Levin D.B."/>
        </authorList>
    </citation>
    <scope>NUCLEOTIDE SEQUENCE [LARGE SCALE GENOMIC DNA]</scope>
    <source>
        <strain evidence="4 5">T81</strain>
    </source>
</reference>
<keyword evidence="2" id="KW-0560">Oxidoreductase</keyword>
<organism evidence="4 5">
    <name type="scientific">Thermogemmatispora tikiterensis</name>
    <dbReference type="NCBI Taxonomy" id="1825093"/>
    <lineage>
        <taxon>Bacteria</taxon>
        <taxon>Bacillati</taxon>
        <taxon>Chloroflexota</taxon>
        <taxon>Ktedonobacteria</taxon>
        <taxon>Thermogemmatisporales</taxon>
        <taxon>Thermogemmatisporaceae</taxon>
        <taxon>Thermogemmatispora</taxon>
    </lineage>
</organism>
<dbReference type="RefSeq" id="WP_112430247.1">
    <property type="nucleotide sequence ID" value="NZ_MCIF01000002.1"/>
</dbReference>
<dbReference type="InterPro" id="IPR036291">
    <property type="entry name" value="NAD(P)-bd_dom_sf"/>
</dbReference>
<keyword evidence="5" id="KW-1185">Reference proteome</keyword>
<gene>
    <name evidence="4" type="ORF">A4R35_13550</name>
</gene>
<dbReference type="PANTHER" id="PTHR43669">
    <property type="entry name" value="5-KETO-D-GLUCONATE 5-REDUCTASE"/>
    <property type="match status" value="1"/>
</dbReference>
<dbReference type="NCBIfam" id="NF006189">
    <property type="entry name" value="PRK08324.1-3"/>
    <property type="match status" value="1"/>
</dbReference>
<dbReference type="InterPro" id="IPR013454">
    <property type="entry name" value="Bifunc_RhaD/ADH"/>
</dbReference>
<evidence type="ECO:0000256" key="2">
    <source>
        <dbReference type="ARBA" id="ARBA00023002"/>
    </source>
</evidence>
<protein>
    <submittedName>
        <fullName evidence="4">Short-chain dehydrogenase</fullName>
    </submittedName>
</protein>
<dbReference type="Proteomes" id="UP000248706">
    <property type="component" value="Unassembled WGS sequence"/>
</dbReference>
<evidence type="ECO:0000313" key="4">
    <source>
        <dbReference type="EMBL" id="RAQ96566.1"/>
    </source>
</evidence>
<dbReference type="OrthoDB" id="9774430at2"/>
<dbReference type="GO" id="GO:0016491">
    <property type="term" value="F:oxidoreductase activity"/>
    <property type="evidence" value="ECO:0007669"/>
    <property type="project" value="UniProtKB-KW"/>
</dbReference>
<dbReference type="Gene3D" id="3.40.50.720">
    <property type="entry name" value="NAD(P)-binding Rossmann-like Domain"/>
    <property type="match status" value="1"/>
</dbReference>
<dbReference type="InterPro" id="IPR001303">
    <property type="entry name" value="Aldolase_II/adducin_N"/>
</dbReference>
<dbReference type="PRINTS" id="PR00081">
    <property type="entry name" value="GDHRDH"/>
</dbReference>
<dbReference type="NCBIfam" id="TIGR02632">
    <property type="entry name" value="RhaD_aldol-ADH"/>
    <property type="match status" value="1"/>
</dbReference>
<dbReference type="SMART" id="SM01007">
    <property type="entry name" value="Aldolase_II"/>
    <property type="match status" value="1"/>
</dbReference>
<feature type="domain" description="Class II aldolase/adducin N-terminal" evidence="3">
    <location>
        <begin position="21"/>
        <end position="220"/>
    </location>
</feature>
<proteinExistence type="inferred from homology"/>
<dbReference type="Pfam" id="PF13561">
    <property type="entry name" value="adh_short_C2"/>
    <property type="match status" value="1"/>
</dbReference>
<dbReference type="EMBL" id="MCIF01000002">
    <property type="protein sequence ID" value="RAQ96566.1"/>
    <property type="molecule type" value="Genomic_DNA"/>
</dbReference>
<dbReference type="PANTHER" id="PTHR43669:SF8">
    <property type="entry name" value="SHORT-CHAIN TYPE DEHYDROGENASE_REDUCTASE-RELATED"/>
    <property type="match status" value="1"/>
</dbReference>